<dbReference type="OrthoDB" id="2414538at2759"/>
<comment type="subcellular location">
    <subcellularLocation>
        <location evidence="2 21">Nucleus</location>
    </subcellularLocation>
</comment>
<keyword evidence="5 21" id="KW-0808">Transferase</keyword>
<dbReference type="EMBL" id="HE580268">
    <property type="protein sequence ID" value="CCD23353.1"/>
    <property type="molecule type" value="Genomic_DNA"/>
</dbReference>
<dbReference type="AlphaFoldDB" id="G0W6E2"/>
<evidence type="ECO:0000259" key="24">
    <source>
        <dbReference type="Pfam" id="PF03104"/>
    </source>
</evidence>
<evidence type="ECO:0000256" key="21">
    <source>
        <dbReference type="RuleBase" id="RU000442"/>
    </source>
</evidence>
<dbReference type="GO" id="GO:1904161">
    <property type="term" value="P:DNA synthesis involved in UV-damage excision repair"/>
    <property type="evidence" value="ECO:0007669"/>
    <property type="project" value="EnsemblFungi"/>
</dbReference>
<evidence type="ECO:0000256" key="16">
    <source>
        <dbReference type="ARBA" id="ARBA00023014"/>
    </source>
</evidence>
<evidence type="ECO:0000256" key="17">
    <source>
        <dbReference type="ARBA" id="ARBA00023125"/>
    </source>
</evidence>
<keyword evidence="16 21" id="KW-0411">Iron-sulfur</keyword>
<evidence type="ECO:0000256" key="13">
    <source>
        <dbReference type="ARBA" id="ARBA00022839"/>
    </source>
</evidence>
<evidence type="ECO:0000256" key="14">
    <source>
        <dbReference type="ARBA" id="ARBA00022932"/>
    </source>
</evidence>
<dbReference type="GO" id="GO:0043137">
    <property type="term" value="P:DNA replication, removal of RNA primer"/>
    <property type="evidence" value="ECO:0007669"/>
    <property type="project" value="EnsemblFungi"/>
</dbReference>
<comment type="similarity">
    <text evidence="3 21">Belongs to the DNA polymerase type-B family.</text>
</comment>
<dbReference type="CDD" id="cd05777">
    <property type="entry name" value="DNA_polB_delta_exo"/>
    <property type="match status" value="1"/>
</dbReference>
<keyword evidence="12 21" id="KW-0862">Zinc</keyword>
<evidence type="ECO:0000256" key="22">
    <source>
        <dbReference type="SAM" id="MobiDB-lite"/>
    </source>
</evidence>
<keyword evidence="15 21" id="KW-0408">Iron</keyword>
<keyword evidence="4 21" id="KW-0004">4Fe-4S</keyword>
<dbReference type="FunFam" id="2.40.50.730:FF:000006">
    <property type="entry name" value="DNA polymerase"/>
    <property type="match status" value="1"/>
</dbReference>
<dbReference type="EC" id="2.7.7.7" evidence="21"/>
<dbReference type="GO" id="GO:0000166">
    <property type="term" value="F:nucleotide binding"/>
    <property type="evidence" value="ECO:0007669"/>
    <property type="project" value="InterPro"/>
</dbReference>
<dbReference type="InterPro" id="IPR025687">
    <property type="entry name" value="Znf-C4pol"/>
</dbReference>
<dbReference type="SUPFAM" id="SSF53098">
    <property type="entry name" value="Ribonuclease H-like"/>
    <property type="match status" value="1"/>
</dbReference>
<keyword evidence="10 21" id="KW-0863">Zinc-finger</keyword>
<keyword evidence="17 21" id="KW-0238">DNA-binding</keyword>
<dbReference type="InterPro" id="IPR036397">
    <property type="entry name" value="RNaseH_sf"/>
</dbReference>
<dbReference type="Proteomes" id="UP000000689">
    <property type="component" value="Chromosome 2"/>
</dbReference>
<dbReference type="InterPro" id="IPR006172">
    <property type="entry name" value="DNA-dir_DNA_pol_B"/>
</dbReference>
<dbReference type="Pfam" id="PF03104">
    <property type="entry name" value="DNA_pol_B_exo1"/>
    <property type="match status" value="1"/>
</dbReference>
<dbReference type="GO" id="GO:0008270">
    <property type="term" value="F:zinc ion binding"/>
    <property type="evidence" value="ECO:0007669"/>
    <property type="project" value="UniProtKB-KW"/>
</dbReference>
<dbReference type="PANTHER" id="PTHR10322:SF23">
    <property type="entry name" value="DNA POLYMERASE DELTA CATALYTIC SUBUNIT"/>
    <property type="match status" value="1"/>
</dbReference>
<evidence type="ECO:0000256" key="15">
    <source>
        <dbReference type="ARBA" id="ARBA00023004"/>
    </source>
</evidence>
<feature type="domain" description="C4-type zinc-finger of DNA polymerase delta" evidence="25">
    <location>
        <begin position="1019"/>
        <end position="1090"/>
    </location>
</feature>
<name>G0W6E2_NAUDC</name>
<dbReference type="NCBIfam" id="TIGR00592">
    <property type="entry name" value="pol2"/>
    <property type="match status" value="1"/>
</dbReference>
<dbReference type="PANTHER" id="PTHR10322">
    <property type="entry name" value="DNA POLYMERASE CATALYTIC SUBUNIT"/>
    <property type="match status" value="1"/>
</dbReference>
<dbReference type="InterPro" id="IPR042087">
    <property type="entry name" value="DNA_pol_B_thumb"/>
</dbReference>
<evidence type="ECO:0000256" key="7">
    <source>
        <dbReference type="ARBA" id="ARBA00022705"/>
    </source>
</evidence>
<dbReference type="GO" id="GO:1903459">
    <property type="term" value="P:mitotic DNA replication lagging strand elongation"/>
    <property type="evidence" value="ECO:0007669"/>
    <property type="project" value="EnsemblFungi"/>
</dbReference>
<dbReference type="PROSITE" id="PS00116">
    <property type="entry name" value="DNA_POLYMERASE_B"/>
    <property type="match status" value="1"/>
</dbReference>
<evidence type="ECO:0000256" key="19">
    <source>
        <dbReference type="ARBA" id="ARBA00049244"/>
    </source>
</evidence>
<organism evidence="26 27">
    <name type="scientific">Naumovozyma dairenensis (strain ATCC 10597 / BCRC 20456 / CBS 421 / NBRC 0211 / NRRL Y-12639)</name>
    <name type="common">Saccharomyces dairenensis</name>
    <dbReference type="NCBI Taxonomy" id="1071378"/>
    <lineage>
        <taxon>Eukaryota</taxon>
        <taxon>Fungi</taxon>
        <taxon>Dikarya</taxon>
        <taxon>Ascomycota</taxon>
        <taxon>Saccharomycotina</taxon>
        <taxon>Saccharomycetes</taxon>
        <taxon>Saccharomycetales</taxon>
        <taxon>Saccharomycetaceae</taxon>
        <taxon>Naumovozyma</taxon>
    </lineage>
</organism>
<dbReference type="Gene3D" id="1.10.132.60">
    <property type="entry name" value="DNA polymerase family B, C-terminal domain"/>
    <property type="match status" value="1"/>
</dbReference>
<sequence>MSNALKRPDEEDELQDELSVDNPNTNTTKKLKLQSLDHSVGSEPVSTIEIIPTDGFKKFKQLGFKPKDQDLHGTQLESVFEQELEQMEHDFALSQEKDTSIYKRTPIPKDFSPSTHDISFQQIDAEQSTLNNGTKVNNTSTVVRFFGVTSEGCSVLCNVTGFKHYLYVPAPNGIESIDPNELKNFINYLNELFGTTNQNGVDSIEVVQKQSIWGYSGDGNLPFWKIYVTYPSLINKLRTGFEKGHYTYNSWFTNGTTTYDNIAYPLRLMVDCGIVGMSWITLPKGKYTMIPDASKLSTCQLEVCINYKDLVAHPAENDWSHMAPLRILSFDIECAGRVGVFPEPEVDPVIQIANVVSVTGAKKPFIRNVFTLNSCSPITGSQVFSHDTEEEMLSHWRQFILEADPDLIIGYNTTNFDLPYLINRAKALKVQDFPYFGRLKNVKQEIKDAIFSSKAYGTRESKNINIDGRLQLDLLQFAQREYKLRSYTLNAVSAHFLGEQKEDVHYSIITDLQNGDSETRRRLAVYCLKDAYLPLRLLEKLMALVNYTEMARVTGVPFSYLLARGQQIKVVSQLFRKCIQIDTVIPNMSSQASDEQYEGATVIEPIRGYYDVPIATLDFNSLYPSIMMAHNLCYTTLCNKATVERLKLKKDEEYIISPNGDYFVTDKVRRGILPIILDELIQARKRAKKDLKNETDPFKRDVLNGRQLALKISANSVYGFTGATVGKLPCLAISSSVTAFGRDMIMTTKNAVEEKYTKNKGYADDAIVVYGDTDSVMVKFGTTDLKEAMRLGTEAAAFVSTLFKHPINLEFEKCYFPYLLINKKRYAGLYWTNPDKFDRLDQKGLASVRRDSCSLVSIVMNKVLKKILIERNVPSALDFVKATINDILHNNVDISKLIISKTLAPNYTNPQPHAVLAARLKKRDGMGPNVGDRVDYVITGGNDKLYNRAEDPLYVLEHNLQIDSKYYLNNQLQNPIISIIAPIIGEKDANSMFVVKSIKINTGNTKGGLMGFVKKVEVCKGCKGPLKKGEGPLCSNCQERSGELYIKALYEVRDLEEKFARLWTECQRCAGSLHNEVLCSNKNCDIFYMRVKVKKELQEKMEQLSKW</sequence>
<comment type="cofactor">
    <cofactor evidence="1 21">
        <name>[4Fe-4S] cluster</name>
        <dbReference type="ChEBI" id="CHEBI:49883"/>
    </cofactor>
</comment>
<protein>
    <recommendedName>
        <fullName evidence="21">DNA polymerase</fullName>
        <ecNumber evidence="21">2.7.7.7</ecNumber>
    </recommendedName>
</protein>
<dbReference type="InterPro" id="IPR043502">
    <property type="entry name" value="DNA/RNA_pol_sf"/>
</dbReference>
<dbReference type="SMART" id="SM00486">
    <property type="entry name" value="POLBc"/>
    <property type="match status" value="1"/>
</dbReference>
<keyword evidence="18 21" id="KW-0539">Nucleus</keyword>
<evidence type="ECO:0000256" key="3">
    <source>
        <dbReference type="ARBA" id="ARBA00005755"/>
    </source>
</evidence>
<dbReference type="InterPro" id="IPR006134">
    <property type="entry name" value="DNA-dir_DNA_pol_B_multi_dom"/>
</dbReference>
<evidence type="ECO:0000256" key="12">
    <source>
        <dbReference type="ARBA" id="ARBA00022833"/>
    </source>
</evidence>
<gene>
    <name evidence="26" type="primary">NDAI0B03180</name>
    <name evidence="26" type="ordered locus">NDAI_0B03180</name>
</gene>
<dbReference type="Gene3D" id="1.10.287.690">
    <property type="entry name" value="Helix hairpin bin"/>
    <property type="match status" value="1"/>
</dbReference>
<evidence type="ECO:0000259" key="25">
    <source>
        <dbReference type="Pfam" id="PF14260"/>
    </source>
</evidence>
<evidence type="ECO:0000256" key="11">
    <source>
        <dbReference type="ARBA" id="ARBA00022801"/>
    </source>
</evidence>
<feature type="domain" description="DNA-directed DNA polymerase family B multifunctional" evidence="23">
    <location>
        <begin position="556"/>
        <end position="983"/>
    </location>
</feature>
<evidence type="ECO:0000256" key="18">
    <source>
        <dbReference type="ARBA" id="ARBA00023242"/>
    </source>
</evidence>
<dbReference type="Pfam" id="PF14260">
    <property type="entry name" value="zf-C4pol"/>
    <property type="match status" value="1"/>
</dbReference>
<dbReference type="Gene3D" id="3.30.420.10">
    <property type="entry name" value="Ribonuclease H-like superfamily/Ribonuclease H"/>
    <property type="match status" value="1"/>
</dbReference>
<keyword evidence="14 21" id="KW-0239">DNA-directed DNA polymerase</keyword>
<comment type="catalytic activity">
    <reaction evidence="19 21">
        <text>DNA(n) + a 2'-deoxyribonucleoside 5'-triphosphate = DNA(n+1) + diphosphate</text>
        <dbReference type="Rhea" id="RHEA:22508"/>
        <dbReference type="Rhea" id="RHEA-COMP:17339"/>
        <dbReference type="Rhea" id="RHEA-COMP:17340"/>
        <dbReference type="ChEBI" id="CHEBI:33019"/>
        <dbReference type="ChEBI" id="CHEBI:61560"/>
        <dbReference type="ChEBI" id="CHEBI:173112"/>
        <dbReference type="EC" id="2.7.7.7"/>
    </reaction>
</comment>
<dbReference type="GO" id="GO:0140445">
    <property type="term" value="C:chromosome, telomeric repeat region"/>
    <property type="evidence" value="ECO:0007669"/>
    <property type="project" value="EnsemblFungi"/>
</dbReference>
<dbReference type="GO" id="GO:0045004">
    <property type="term" value="P:DNA replication proofreading"/>
    <property type="evidence" value="ECO:0007669"/>
    <property type="project" value="EnsemblFungi"/>
</dbReference>
<dbReference type="FunFam" id="1.10.287.690:FF:000001">
    <property type="entry name" value="DNA polymerase"/>
    <property type="match status" value="1"/>
</dbReference>
<dbReference type="KEGG" id="ndi:NDAI_0B03180"/>
<feature type="compositionally biased region" description="Acidic residues" evidence="22">
    <location>
        <begin position="10"/>
        <end position="19"/>
    </location>
</feature>
<dbReference type="InterPro" id="IPR012337">
    <property type="entry name" value="RNaseH-like_sf"/>
</dbReference>
<dbReference type="InterPro" id="IPR017964">
    <property type="entry name" value="DNA-dir_DNA_pol_B_CS"/>
</dbReference>
<keyword evidence="8" id="KW-0540">Nuclease</keyword>
<keyword evidence="27" id="KW-1185">Reference proteome</keyword>
<keyword evidence="13" id="KW-0269">Exonuclease</keyword>
<dbReference type="GO" id="GO:0006278">
    <property type="term" value="P:RNA-templated DNA biosynthetic process"/>
    <property type="evidence" value="ECO:0007669"/>
    <property type="project" value="EnsemblFungi"/>
</dbReference>
<dbReference type="GeneID" id="11498441"/>
<dbReference type="SUPFAM" id="SSF56672">
    <property type="entry name" value="DNA/RNA polymerases"/>
    <property type="match status" value="1"/>
</dbReference>
<evidence type="ECO:0000313" key="27">
    <source>
        <dbReference type="Proteomes" id="UP000000689"/>
    </source>
</evidence>
<dbReference type="InterPro" id="IPR023211">
    <property type="entry name" value="DNA_pol_palm_dom_sf"/>
</dbReference>
<dbReference type="OMA" id="CNNCRPR"/>
<evidence type="ECO:0000256" key="10">
    <source>
        <dbReference type="ARBA" id="ARBA00022771"/>
    </source>
</evidence>
<dbReference type="GO" id="GO:0006287">
    <property type="term" value="P:base-excision repair, gap-filling"/>
    <property type="evidence" value="ECO:0007669"/>
    <property type="project" value="TreeGrafter"/>
</dbReference>
<evidence type="ECO:0000256" key="9">
    <source>
        <dbReference type="ARBA" id="ARBA00022723"/>
    </source>
</evidence>
<dbReference type="GO" id="GO:0003887">
    <property type="term" value="F:DNA-directed DNA polymerase activity"/>
    <property type="evidence" value="ECO:0007669"/>
    <property type="project" value="UniProtKB-KW"/>
</dbReference>
<evidence type="ECO:0000256" key="2">
    <source>
        <dbReference type="ARBA" id="ARBA00004123"/>
    </source>
</evidence>
<keyword evidence="6 21" id="KW-0548">Nucleotidyltransferase</keyword>
<evidence type="ECO:0000256" key="4">
    <source>
        <dbReference type="ARBA" id="ARBA00022485"/>
    </source>
</evidence>
<evidence type="ECO:0000256" key="5">
    <source>
        <dbReference type="ARBA" id="ARBA00022679"/>
    </source>
</evidence>
<accession>G0W6E2</accession>
<reference evidence="26 27" key="1">
    <citation type="journal article" date="2011" name="Proc. Natl. Acad. Sci. U.S.A.">
        <title>Evolutionary erosion of yeast sex chromosomes by mating-type switching accidents.</title>
        <authorList>
            <person name="Gordon J.L."/>
            <person name="Armisen D."/>
            <person name="Proux-Wera E."/>
            <person name="Oheigeartaigh S.S."/>
            <person name="Byrne K.P."/>
            <person name="Wolfe K.H."/>
        </authorList>
    </citation>
    <scope>NUCLEOTIDE SEQUENCE [LARGE SCALE GENOMIC DNA]</scope>
    <source>
        <strain evidence="27">ATCC 10597 / BCRC 20456 / CBS 421 / NBRC 0211 / NRRL Y-12639</strain>
    </source>
</reference>
<dbReference type="GO" id="GO:0006303">
    <property type="term" value="P:double-strand break repair via nonhomologous end joining"/>
    <property type="evidence" value="ECO:0007669"/>
    <property type="project" value="EnsemblFungi"/>
</dbReference>
<dbReference type="Gene3D" id="2.40.50.730">
    <property type="match status" value="2"/>
</dbReference>
<dbReference type="GO" id="GO:0043625">
    <property type="term" value="C:delta DNA polymerase complex"/>
    <property type="evidence" value="ECO:0007669"/>
    <property type="project" value="EnsemblFungi"/>
</dbReference>
<keyword evidence="11" id="KW-0378">Hydrolase</keyword>
<dbReference type="HOGENOM" id="CLU_000203_2_0_1"/>
<dbReference type="CDD" id="cd05533">
    <property type="entry name" value="POLBc_delta"/>
    <property type="match status" value="1"/>
</dbReference>
<feature type="region of interest" description="Disordered" evidence="22">
    <location>
        <begin position="1"/>
        <end position="38"/>
    </location>
</feature>
<feature type="domain" description="DNA-directed DNA polymerase family B exonuclease" evidence="24">
    <location>
        <begin position="258"/>
        <end position="492"/>
    </location>
</feature>
<dbReference type="GO" id="GO:0008296">
    <property type="term" value="F:3'-5'-DNA exonuclease activity"/>
    <property type="evidence" value="ECO:0007669"/>
    <property type="project" value="EnsemblFungi"/>
</dbReference>
<dbReference type="Pfam" id="PF00136">
    <property type="entry name" value="DNA_pol_B"/>
    <property type="match status" value="1"/>
</dbReference>
<evidence type="ECO:0000256" key="8">
    <source>
        <dbReference type="ARBA" id="ARBA00022722"/>
    </source>
</evidence>
<dbReference type="InterPro" id="IPR006133">
    <property type="entry name" value="DNA-dir_DNA_pol_B_exonuc"/>
</dbReference>
<dbReference type="FunFam" id="3.30.420.10:FF:000004">
    <property type="entry name" value="DNA polymerase"/>
    <property type="match status" value="1"/>
</dbReference>
<evidence type="ECO:0000259" key="23">
    <source>
        <dbReference type="Pfam" id="PF00136"/>
    </source>
</evidence>
<dbReference type="GO" id="GO:0051539">
    <property type="term" value="F:4 iron, 4 sulfur cluster binding"/>
    <property type="evidence" value="ECO:0007669"/>
    <property type="project" value="UniProtKB-KW"/>
</dbReference>
<dbReference type="STRING" id="1071378.G0W6E2"/>
<dbReference type="eggNOG" id="KOG0969">
    <property type="taxonomic scope" value="Eukaryota"/>
</dbReference>
<evidence type="ECO:0000256" key="20">
    <source>
        <dbReference type="ARBA" id="ARBA00055225"/>
    </source>
</evidence>
<dbReference type="InterPro" id="IPR050240">
    <property type="entry name" value="DNA_pol_type-B"/>
</dbReference>
<dbReference type="Gene3D" id="3.90.1600.10">
    <property type="entry name" value="Palm domain of DNA polymerase"/>
    <property type="match status" value="1"/>
</dbReference>
<evidence type="ECO:0000256" key="1">
    <source>
        <dbReference type="ARBA" id="ARBA00001966"/>
    </source>
</evidence>
<dbReference type="GO" id="GO:0060090">
    <property type="term" value="F:molecular adaptor activity"/>
    <property type="evidence" value="ECO:0007669"/>
    <property type="project" value="EnsemblFungi"/>
</dbReference>
<comment type="function">
    <text evidence="20">Catalytic component of DNA polymerase delta (DNA polymerase III) which participates in chromosomal DNA replication. Required during synthesis of the lagging DNA strands at the replication fork, binds at/or near replication origins and moves along DNA with the replication fork. Participates in leading strand synthesis during replication initiation and termination. Has 3'-5' proofreading exonuclease activity that corrects errors arising during DNA replication.</text>
</comment>
<evidence type="ECO:0000256" key="6">
    <source>
        <dbReference type="ARBA" id="ARBA00022695"/>
    </source>
</evidence>
<dbReference type="GO" id="GO:0006297">
    <property type="term" value="P:nucleotide-excision repair, DNA gap filling"/>
    <property type="evidence" value="ECO:0007669"/>
    <property type="project" value="TreeGrafter"/>
</dbReference>
<evidence type="ECO:0000313" key="26">
    <source>
        <dbReference type="EMBL" id="CCD23353.1"/>
    </source>
</evidence>
<keyword evidence="7 21" id="KW-0235">DNA replication</keyword>
<keyword evidence="9 21" id="KW-0479">Metal-binding</keyword>
<dbReference type="GO" id="GO:0003677">
    <property type="term" value="F:DNA binding"/>
    <property type="evidence" value="ECO:0007669"/>
    <property type="project" value="UniProtKB-KW"/>
</dbReference>
<dbReference type="FunFam" id="2.40.50.730:FF:000004">
    <property type="entry name" value="DNA polymerase"/>
    <property type="match status" value="1"/>
</dbReference>
<dbReference type="RefSeq" id="XP_003668596.1">
    <property type="nucleotide sequence ID" value="XM_003668548.1"/>
</dbReference>
<proteinExistence type="inferred from homology"/>
<dbReference type="PRINTS" id="PR00106">
    <property type="entry name" value="DNAPOLB"/>
</dbReference>